<feature type="transmembrane region" description="Helical" evidence="3">
    <location>
        <begin position="174"/>
        <end position="193"/>
    </location>
</feature>
<dbReference type="InterPro" id="IPR003675">
    <property type="entry name" value="Rce1/LyrA-like_dom"/>
</dbReference>
<keyword evidence="6" id="KW-1185">Reference proteome</keyword>
<organism evidence="5 6">
    <name type="scientific">Candidatus Enterococcus moelleringii</name>
    <dbReference type="NCBI Taxonomy" id="2815325"/>
    <lineage>
        <taxon>Bacteria</taxon>
        <taxon>Bacillati</taxon>
        <taxon>Bacillota</taxon>
        <taxon>Bacilli</taxon>
        <taxon>Lactobacillales</taxon>
        <taxon>Enterococcaceae</taxon>
        <taxon>Enterococcus</taxon>
    </lineage>
</organism>
<proteinExistence type="inferred from homology"/>
<feature type="region of interest" description="Disordered" evidence="2">
    <location>
        <begin position="336"/>
        <end position="362"/>
    </location>
</feature>
<protein>
    <submittedName>
        <fullName evidence="5">CPBP family intramembrane metalloprotease</fullName>
    </submittedName>
</protein>
<keyword evidence="5" id="KW-0645">Protease</keyword>
<feature type="transmembrane region" description="Helical" evidence="3">
    <location>
        <begin position="140"/>
        <end position="162"/>
    </location>
</feature>
<sequence>MDTRIENKQLRIFLTIAFGLPVIMGLFMWYGYSNDKDLNLFSLTHMYYPAAGAMIALLTSSQHKKLIPKAFFLIYLIQTVVMMALSLSGLFIAGDSLVTIGNLVMIVGTIALWIAFFVTKKNRRTAFGLQGKNWKLTFGLILLFVALYTLLMTSSAVLGGTFPALVENFSQAQTWLMLFMTLVNYFLVFTPYLGEEYGWRYFLQPILQKKFGMIKGVLLLGIGWGLWHLPLNFFFYTSPADGLISVTNQIVVCITMGIFIGFVYMKTDNIWVAVVIHFLNNNLSLIFSGDFTGESMSGYSIGWSDVASMAIMLTIIYVWPTLTKFFRNRRNLNPTPEERAAEADLESAGEQENTVVPQPTAH</sequence>
<feature type="transmembrane region" description="Helical" evidence="3">
    <location>
        <begin position="70"/>
        <end position="93"/>
    </location>
</feature>
<dbReference type="InterPro" id="IPR042150">
    <property type="entry name" value="MmRce1-like"/>
</dbReference>
<feature type="transmembrane region" description="Helical" evidence="3">
    <location>
        <begin position="12"/>
        <end position="32"/>
    </location>
</feature>
<evidence type="ECO:0000256" key="3">
    <source>
        <dbReference type="SAM" id="Phobius"/>
    </source>
</evidence>
<dbReference type="Pfam" id="PF02517">
    <property type="entry name" value="Rce1-like"/>
    <property type="match status" value="1"/>
</dbReference>
<evidence type="ECO:0000313" key="6">
    <source>
        <dbReference type="Proteomes" id="UP000664601"/>
    </source>
</evidence>
<dbReference type="PANTHER" id="PTHR35797">
    <property type="entry name" value="PROTEASE-RELATED"/>
    <property type="match status" value="1"/>
</dbReference>
<feature type="transmembrane region" description="Helical" evidence="3">
    <location>
        <begin position="242"/>
        <end position="263"/>
    </location>
</feature>
<feature type="domain" description="CAAX prenyl protease 2/Lysostaphin resistance protein A-like" evidence="4">
    <location>
        <begin position="185"/>
        <end position="281"/>
    </location>
</feature>
<evidence type="ECO:0000313" key="5">
    <source>
        <dbReference type="EMBL" id="MBO1307919.1"/>
    </source>
</evidence>
<gene>
    <name evidence="5" type="ORF">JZO70_17220</name>
</gene>
<keyword evidence="3" id="KW-1133">Transmembrane helix</keyword>
<feature type="transmembrane region" description="Helical" evidence="3">
    <location>
        <begin position="38"/>
        <end position="58"/>
    </location>
</feature>
<feature type="transmembrane region" description="Helical" evidence="3">
    <location>
        <begin position="214"/>
        <end position="236"/>
    </location>
</feature>
<feature type="compositionally biased region" description="Polar residues" evidence="2">
    <location>
        <begin position="350"/>
        <end position="362"/>
    </location>
</feature>
<dbReference type="RefSeq" id="WP_207674905.1">
    <property type="nucleotide sequence ID" value="NZ_JAFREM010000028.1"/>
</dbReference>
<evidence type="ECO:0000259" key="4">
    <source>
        <dbReference type="Pfam" id="PF02517"/>
    </source>
</evidence>
<feature type="transmembrane region" description="Helical" evidence="3">
    <location>
        <begin position="301"/>
        <end position="320"/>
    </location>
</feature>
<dbReference type="GO" id="GO:0008237">
    <property type="term" value="F:metallopeptidase activity"/>
    <property type="evidence" value="ECO:0007669"/>
    <property type="project" value="UniProtKB-KW"/>
</dbReference>
<feature type="transmembrane region" description="Helical" evidence="3">
    <location>
        <begin position="270"/>
        <end position="289"/>
    </location>
</feature>
<evidence type="ECO:0000256" key="1">
    <source>
        <dbReference type="ARBA" id="ARBA00009067"/>
    </source>
</evidence>
<keyword evidence="3" id="KW-0472">Membrane</keyword>
<keyword evidence="5" id="KW-0482">Metalloprotease</keyword>
<dbReference type="EMBL" id="JAFREM010000028">
    <property type="protein sequence ID" value="MBO1307919.1"/>
    <property type="molecule type" value="Genomic_DNA"/>
</dbReference>
<reference evidence="5 6" key="1">
    <citation type="submission" date="2021-03" db="EMBL/GenBank/DDBJ databases">
        <title>Enterococcal diversity collection.</title>
        <authorList>
            <person name="Gilmore M.S."/>
            <person name="Schwartzman J."/>
            <person name="Van Tyne D."/>
            <person name="Martin M."/>
            <person name="Earl A.M."/>
            <person name="Manson A.L."/>
            <person name="Straub T."/>
            <person name="Salamzade R."/>
            <person name="Saavedra J."/>
            <person name="Lebreton F."/>
            <person name="Prichula J."/>
            <person name="Schaufler K."/>
            <person name="Gaca A."/>
            <person name="Sgardioli B."/>
            <person name="Wagenaar J."/>
            <person name="Strong T."/>
        </authorList>
    </citation>
    <scope>NUCLEOTIDE SEQUENCE [LARGE SCALE GENOMIC DNA]</scope>
    <source>
        <strain evidence="5 6">669A</strain>
    </source>
</reference>
<comment type="caution">
    <text evidence="5">The sequence shown here is derived from an EMBL/GenBank/DDBJ whole genome shotgun (WGS) entry which is preliminary data.</text>
</comment>
<name>A0ABS3LE71_9ENTE</name>
<dbReference type="PANTHER" id="PTHR35797:SF1">
    <property type="entry name" value="PROTEASE"/>
    <property type="match status" value="1"/>
</dbReference>
<feature type="transmembrane region" description="Helical" evidence="3">
    <location>
        <begin position="99"/>
        <end position="119"/>
    </location>
</feature>
<comment type="similarity">
    <text evidence="1">Belongs to the UPF0177 family.</text>
</comment>
<evidence type="ECO:0000256" key="2">
    <source>
        <dbReference type="SAM" id="MobiDB-lite"/>
    </source>
</evidence>
<keyword evidence="3" id="KW-0812">Transmembrane</keyword>
<keyword evidence="5" id="KW-0378">Hydrolase</keyword>
<dbReference type="Proteomes" id="UP000664601">
    <property type="component" value="Unassembled WGS sequence"/>
</dbReference>
<accession>A0ABS3LE71</accession>